<protein>
    <submittedName>
        <fullName evidence="1">Uncharacterized protein</fullName>
    </submittedName>
</protein>
<reference evidence="1 2" key="1">
    <citation type="submission" date="2016-10" db="EMBL/GenBank/DDBJ databases">
        <authorList>
            <person name="de Groot N.N."/>
        </authorList>
    </citation>
    <scope>NUCLEOTIDE SEQUENCE [LARGE SCALE GENOMIC DNA]</scope>
    <source>
        <strain evidence="1 2">CGMCC 1.3442</strain>
    </source>
</reference>
<keyword evidence="2" id="KW-1185">Reference proteome</keyword>
<dbReference type="AlphaFoldDB" id="A0A1H0ER35"/>
<accession>A0A1H0ER35</accession>
<sequence length="171" mass="19931">MNEPVNQIINNWENKPQETARKLIDKYGYPQEATMSKLIWYNNGPWKRTIIHRDTIPHNFPHPHPDFLEQTIDYEVPLHLYDNLAVFDGSLTIDRTKGEVTSMCDQEAMNMLSINVLNDIVNGRRDVQVAKMFLAQTAYMYINMGVTSPYTEGFTFPKQHNTQDPGIMYFE</sequence>
<proteinExistence type="predicted"/>
<organism evidence="1 2">
    <name type="scientific">Tenuibacillus multivorans</name>
    <dbReference type="NCBI Taxonomy" id="237069"/>
    <lineage>
        <taxon>Bacteria</taxon>
        <taxon>Bacillati</taxon>
        <taxon>Bacillota</taxon>
        <taxon>Bacilli</taxon>
        <taxon>Bacillales</taxon>
        <taxon>Bacillaceae</taxon>
        <taxon>Tenuibacillus</taxon>
    </lineage>
</organism>
<dbReference type="EMBL" id="FNIG01000010">
    <property type="protein sequence ID" value="SDN84832.1"/>
    <property type="molecule type" value="Genomic_DNA"/>
</dbReference>
<gene>
    <name evidence="1" type="ORF">SAMN05216498_0028</name>
</gene>
<evidence type="ECO:0000313" key="1">
    <source>
        <dbReference type="EMBL" id="SDN84832.1"/>
    </source>
</evidence>
<evidence type="ECO:0000313" key="2">
    <source>
        <dbReference type="Proteomes" id="UP000199334"/>
    </source>
</evidence>
<dbReference type="Proteomes" id="UP000199334">
    <property type="component" value="Unassembled WGS sequence"/>
</dbReference>
<name>A0A1H0ER35_9BACI</name>
<dbReference type="STRING" id="237069.SAMN05216498_0028"/>
<dbReference type="RefSeq" id="WP_093857594.1">
    <property type="nucleotide sequence ID" value="NZ_BJVZ01000007.1"/>
</dbReference>
<dbReference type="OrthoDB" id="1350443at2"/>